<dbReference type="OrthoDB" id="3070412at2759"/>
<sequence>ATHDDIYDDPPAQENEVTETSGLHGRLIGENDVDGDKDNDNNNEEDYVMNENEDEDEDKARLRPFCWSDDENHQSQWRDKDRSQNDQHDNDDFNNPYNVRFFPGGQLDAQHNGDGHNYSQNPNLAVQEDCGVRDILEEHRHRNHPNRPPSPTRLAAAASNQQASSQCGKEEDTVDSEAQSNEQAGNNQEQGQVVYKEAASYRCAMKQLCRQLVMLHYVDVLTYAGPTIPQQKHLEVVISRQVHAVLQPNCLFLVGPPNTEVHAVLQPNCLFLVGPPNTEFSSVKGKRANISHPCIQNLILQFYYNRDNGIAKSFPDQFKDMVPDGAIALVMTCVCYILICLPWHDKC</sequence>
<reference evidence="4 5" key="1">
    <citation type="journal article" date="2018" name="Evol. Lett.">
        <title>Horizontal gene cluster transfer increased hallucinogenic mushroom diversity.</title>
        <authorList>
            <person name="Reynolds H.T."/>
            <person name="Vijayakumar V."/>
            <person name="Gluck-Thaler E."/>
            <person name="Korotkin H.B."/>
            <person name="Matheny P.B."/>
            <person name="Slot J.C."/>
        </authorList>
    </citation>
    <scope>NUCLEOTIDE SEQUENCE [LARGE SCALE GENOMIC DNA]</scope>
    <source>
        <strain evidence="4 5">2631</strain>
    </source>
</reference>
<proteinExistence type="predicted"/>
<dbReference type="STRING" id="93625.A0A409XV98"/>
<evidence type="ECO:0000259" key="3">
    <source>
        <dbReference type="Pfam" id="PF20149"/>
    </source>
</evidence>
<feature type="domain" description="DUF6532" evidence="3">
    <location>
        <begin position="176"/>
        <end position="338"/>
    </location>
</feature>
<keyword evidence="5" id="KW-1185">Reference proteome</keyword>
<comment type="caution">
    <text evidence="4">The sequence shown here is derived from an EMBL/GenBank/DDBJ whole genome shotgun (WGS) entry which is preliminary data.</text>
</comment>
<organism evidence="4 5">
    <name type="scientific">Psilocybe cyanescens</name>
    <dbReference type="NCBI Taxonomy" id="93625"/>
    <lineage>
        <taxon>Eukaryota</taxon>
        <taxon>Fungi</taxon>
        <taxon>Dikarya</taxon>
        <taxon>Basidiomycota</taxon>
        <taxon>Agaricomycotina</taxon>
        <taxon>Agaricomycetes</taxon>
        <taxon>Agaricomycetidae</taxon>
        <taxon>Agaricales</taxon>
        <taxon>Agaricineae</taxon>
        <taxon>Strophariaceae</taxon>
        <taxon>Psilocybe</taxon>
    </lineage>
</organism>
<name>A0A409XV98_PSICY</name>
<feature type="compositionally biased region" description="Low complexity" evidence="1">
    <location>
        <begin position="177"/>
        <end position="189"/>
    </location>
</feature>
<evidence type="ECO:0000313" key="4">
    <source>
        <dbReference type="EMBL" id="PPQ94621.1"/>
    </source>
</evidence>
<gene>
    <name evidence="4" type="ORF">CVT25_011080</name>
</gene>
<dbReference type="InParanoid" id="A0A409XV98"/>
<keyword evidence="2" id="KW-0472">Membrane</keyword>
<evidence type="ECO:0000256" key="2">
    <source>
        <dbReference type="SAM" id="Phobius"/>
    </source>
</evidence>
<feature type="compositionally biased region" description="Basic and acidic residues" evidence="1">
    <location>
        <begin position="70"/>
        <end position="91"/>
    </location>
</feature>
<feature type="compositionally biased region" description="Acidic residues" evidence="1">
    <location>
        <begin position="41"/>
        <end position="57"/>
    </location>
</feature>
<evidence type="ECO:0000313" key="5">
    <source>
        <dbReference type="Proteomes" id="UP000283269"/>
    </source>
</evidence>
<dbReference type="Pfam" id="PF20149">
    <property type="entry name" value="DUF6532"/>
    <property type="match status" value="1"/>
</dbReference>
<evidence type="ECO:0000256" key="1">
    <source>
        <dbReference type="SAM" id="MobiDB-lite"/>
    </source>
</evidence>
<keyword evidence="2" id="KW-1133">Transmembrane helix</keyword>
<feature type="region of interest" description="Disordered" evidence="1">
    <location>
        <begin position="1"/>
        <end position="123"/>
    </location>
</feature>
<feature type="non-terminal residue" evidence="4">
    <location>
        <position position="1"/>
    </location>
</feature>
<dbReference type="Proteomes" id="UP000283269">
    <property type="component" value="Unassembled WGS sequence"/>
</dbReference>
<accession>A0A409XV98</accession>
<feature type="compositionally biased region" description="Low complexity" evidence="1">
    <location>
        <begin position="155"/>
        <end position="166"/>
    </location>
</feature>
<dbReference type="EMBL" id="NHYD01000280">
    <property type="protein sequence ID" value="PPQ94621.1"/>
    <property type="molecule type" value="Genomic_DNA"/>
</dbReference>
<dbReference type="InterPro" id="IPR045341">
    <property type="entry name" value="DUF6532"/>
</dbReference>
<keyword evidence="2" id="KW-0812">Transmembrane</keyword>
<feature type="region of interest" description="Disordered" evidence="1">
    <location>
        <begin position="140"/>
        <end position="189"/>
    </location>
</feature>
<feature type="transmembrane region" description="Helical" evidence="2">
    <location>
        <begin position="325"/>
        <end position="343"/>
    </location>
</feature>
<protein>
    <recommendedName>
        <fullName evidence="3">DUF6532 domain-containing protein</fullName>
    </recommendedName>
</protein>
<dbReference type="AlphaFoldDB" id="A0A409XV98"/>